<accession>W6K271</accession>
<feature type="region of interest" description="Disordered" evidence="1">
    <location>
        <begin position="103"/>
        <end position="133"/>
    </location>
</feature>
<comment type="caution">
    <text evidence="2">The sequence shown here is derived from an EMBL/GenBank/DDBJ whole genome shotgun (WGS) entry which is preliminary data.</text>
</comment>
<name>W6K271_9MICO</name>
<proteinExistence type="predicted"/>
<feature type="compositionally biased region" description="Basic and acidic residues" evidence="1">
    <location>
        <begin position="116"/>
        <end position="133"/>
    </location>
</feature>
<organism evidence="2 3">
    <name type="scientific">Nostocoides australiense Ben110</name>
    <dbReference type="NCBI Taxonomy" id="1193182"/>
    <lineage>
        <taxon>Bacteria</taxon>
        <taxon>Bacillati</taxon>
        <taxon>Actinomycetota</taxon>
        <taxon>Actinomycetes</taxon>
        <taxon>Micrococcales</taxon>
        <taxon>Intrasporangiaceae</taxon>
        <taxon>Nostocoides</taxon>
    </lineage>
</organism>
<dbReference type="OrthoDB" id="9842824at2"/>
<dbReference type="Proteomes" id="UP000035763">
    <property type="component" value="Unassembled WGS sequence"/>
</dbReference>
<dbReference type="AlphaFoldDB" id="W6K271"/>
<evidence type="ECO:0000256" key="1">
    <source>
        <dbReference type="SAM" id="MobiDB-lite"/>
    </source>
</evidence>
<sequence>MSKYWVEHAKYGCPIGGPFDLWRQNYFMANGEPPEDTAKLYPDLSSETVTAVAVATINDGATLDHLLIIFGDRGPSDHLTMAHTYFSEWRKSAPFMPDSLQDIPRRWEGTAPEPLEDFHDDWRRVIDADKPTE</sequence>
<reference evidence="2 3" key="1">
    <citation type="journal article" date="2013" name="ISME J.">
        <title>A metabolic model for members of the genus Tetrasphaera involved in enhanced biological phosphorus removal.</title>
        <authorList>
            <person name="Kristiansen R."/>
            <person name="Nguyen H.T.T."/>
            <person name="Saunders A.M."/>
            <person name="Nielsen J.L."/>
            <person name="Wimmer R."/>
            <person name="Le V.Q."/>
            <person name="McIlroy S.J."/>
            <person name="Petrovski S."/>
            <person name="Seviour R.J."/>
            <person name="Calteau A."/>
            <person name="Nielsen K.L."/>
            <person name="Nielsen P.H."/>
        </authorList>
    </citation>
    <scope>NUCLEOTIDE SEQUENCE [LARGE SCALE GENOMIC DNA]</scope>
    <source>
        <strain evidence="2 3">Ben110</strain>
    </source>
</reference>
<protein>
    <submittedName>
        <fullName evidence="2">Uncharacterized protein</fullName>
    </submittedName>
</protein>
<gene>
    <name evidence="2" type="ORF">BN11_520030</name>
</gene>
<dbReference type="EMBL" id="CAJA01000468">
    <property type="protein sequence ID" value="CCH75155.1"/>
    <property type="molecule type" value="Genomic_DNA"/>
</dbReference>
<dbReference type="STRING" id="1193182.BN11_520030"/>
<evidence type="ECO:0000313" key="2">
    <source>
        <dbReference type="EMBL" id="CCH75155.1"/>
    </source>
</evidence>
<evidence type="ECO:0000313" key="3">
    <source>
        <dbReference type="Proteomes" id="UP000035763"/>
    </source>
</evidence>
<dbReference type="RefSeq" id="WP_048695383.1">
    <property type="nucleotide sequence ID" value="NZ_HG764815.1"/>
</dbReference>
<keyword evidence="3" id="KW-1185">Reference proteome</keyword>